<accession>A0A7C9UXB2</accession>
<dbReference type="Pfam" id="PF17962">
    <property type="entry name" value="bMG6"/>
    <property type="match status" value="1"/>
</dbReference>
<dbReference type="PIRSF" id="PIRSF038980">
    <property type="entry name" value="A2M_bac"/>
    <property type="match status" value="1"/>
</dbReference>
<sequence length="1633" mass="173302">MRYGTLVTIAALALGGIGLGAWGVKDLPRFHIPAQPAAQVSSAPRPAPAPAAPRPASVTPVRQATPQPLEGVKPGELAFRRVTVETGAEAAEACLVFSAPLDASGATRYSDYVQVPDGVRAGFRVDDTRLCLSGFSFGDEYTLTLRPGLPAASGEKLAVETPVTVGFEDRPASVAFGPGFVLPRETVEGLPITTVNVTRLDMTVYRVGDRLLARMRENLVEDRKFYPYEAADVANDEGRKVWSGSMDVSGPRNQAVTSLFPLAQAIGKAEPGAYLVTARNPDATSRDEDGYSYDSDYAPMAGQWVVQTDLGLTSFNGADGLTVSVRSLATAKPLAGVRLTLIARNNDELTQATTGADGIARFAPGLLRGTGGMAPVMVMAYGGEDFAFLDLRRGTFDLSDRGVDGRAPAGAVDAFLYTERGIYRPGETVHLTALARDSKAAAIADSPLVVKILRPDGKEYRRVTVADQGSGGGAVDIKLPASANRGNWQATAHVDPEGEAVGSVAFEVQDFVPQRLGLTIGERPQVLKPGDVLSIPVEARFLYGAPAAALGGEAEMIVEPDPAPFPKFKGYRWGLPNEKFGGERVTLAVSDTDDNGATTVTGQVGTAIRSSLPLRADIGIAIREPGGRTTGEHVMIPLRTAPVALGVKPRFDGAVRRGTDAVFDVVAVNETGEAIARTGVVYKVFKDVSTWQWYRSGSRWRYERIAREREVASGRVDIGAAEPASLRQMVDWGSYRVEVRDEQSGAATSVSFWGGWYGDATADRPDRLKLAADKAGYAVGEVARLHIDSEHAGEALVVIANESVHETRTVSVPAGGGDVDIPVRPEWGPGAYALVTLYRPLSEKLGHAPVRAVGVAWLGLDAAARTLGVNIGSPERMVPRQTLSVPVTVTGAGSHAFVTLAAVDQGILQLTRFKTPSPQGHYLSKRRLGVGMRDDYGRLIRGLAGGDDQGGDSFGGKGLDVVPTRTVALFSGVVPLGADGTAAIALDVPDFQGELRLMAVAWDGDKVGSGETRLTVRDPLVAEIILPRFLAPGDQGRATVLMHNVDGAEGGYALAVSRSGAVAGETTHRTLSLGKGKREVFTVPVSAAAAGVGRVELSVKGPGGFAIARDWPIQVRPAQLPETRQNVAALAPGESVVIDSTALDGLLPGTGSAALGLSRWQGIDVPGLLRWLDRYPFGCLEQTTSRALPLLYFNDMALLAGQRRDQNIPERVQDAVERVLDMQKPEGDFRMWGQWGSDADPWLSVFALDFLTRAADKGYDVPAAALTQGRQWLKRAAATGNAEVRAYAMALLAAKGMANAGDLRYFHDSQPPKSAMAHAHLGAALDAVGERARAATAFEAARKALAANPTDYVELPYGSHLRDAYGVAAIMAASGRAAQVSQVLELAGTLGAPPEETTTQDKAWMLLAAAEMAKNSAKLAAEVDGKPAPKGDPVSLPLAADDLARGVTVKNVGDGPLFRVVSTEGVPAEPLPAVANGVTINKRVLTMDGQPADLSAVHRNDRLVVVVEGIGTSQVRGTYAILDLLPAGWDVEGVLRPEQPGYDWVGRLSEAENRQARDDRFVAAIALPNWQMDRSDPDYPSRLWNSDTWDFRVAYVVRAVTPGTFALPAARVEHMYAPRIRGRTEPGQTVIGE</sequence>
<dbReference type="InterPro" id="IPR041203">
    <property type="entry name" value="Bact_A2M_MG5"/>
</dbReference>
<dbReference type="Gene3D" id="2.60.40.1930">
    <property type="match status" value="1"/>
</dbReference>
<dbReference type="InterPro" id="IPR011625">
    <property type="entry name" value="A2M_N_BRD"/>
</dbReference>
<dbReference type="Pfam" id="PF07703">
    <property type="entry name" value="A2M_BRD"/>
    <property type="match status" value="1"/>
</dbReference>
<dbReference type="InterPro" id="IPR001599">
    <property type="entry name" value="Macroglobln_a2"/>
</dbReference>
<dbReference type="InterPro" id="IPR008930">
    <property type="entry name" value="Terpenoid_cyclase/PrenylTrfase"/>
</dbReference>
<dbReference type="InterPro" id="IPR041462">
    <property type="entry name" value="Bact_A2M_MG6"/>
</dbReference>
<evidence type="ECO:0000256" key="1">
    <source>
        <dbReference type="ARBA" id="ARBA00010556"/>
    </source>
</evidence>
<dbReference type="EMBL" id="JAAIYP010000047">
    <property type="protein sequence ID" value="NFV82206.1"/>
    <property type="molecule type" value="Genomic_DNA"/>
</dbReference>
<dbReference type="Gene3D" id="1.50.10.20">
    <property type="match status" value="1"/>
</dbReference>
<evidence type="ECO:0000259" key="3">
    <source>
        <dbReference type="SMART" id="SM01359"/>
    </source>
</evidence>
<evidence type="ECO:0000256" key="2">
    <source>
        <dbReference type="SAM" id="MobiDB-lite"/>
    </source>
</evidence>
<organism evidence="5 6">
    <name type="scientific">Magnetospirillum aberrantis SpK</name>
    <dbReference type="NCBI Taxonomy" id="908842"/>
    <lineage>
        <taxon>Bacteria</taxon>
        <taxon>Pseudomonadati</taxon>
        <taxon>Pseudomonadota</taxon>
        <taxon>Alphaproteobacteria</taxon>
        <taxon>Rhodospirillales</taxon>
        <taxon>Rhodospirillaceae</taxon>
        <taxon>Magnetospirillum</taxon>
    </lineage>
</organism>
<dbReference type="Pfam" id="PF01835">
    <property type="entry name" value="MG2"/>
    <property type="match status" value="1"/>
</dbReference>
<dbReference type="GO" id="GO:0004866">
    <property type="term" value="F:endopeptidase inhibitor activity"/>
    <property type="evidence" value="ECO:0007669"/>
    <property type="project" value="InterPro"/>
</dbReference>
<dbReference type="Pfam" id="PF00207">
    <property type="entry name" value="A2M"/>
    <property type="match status" value="1"/>
</dbReference>
<dbReference type="InterPro" id="IPR021868">
    <property type="entry name" value="Alpha_2_Macroglob_MG3"/>
</dbReference>
<gene>
    <name evidence="5" type="ORF">G4223_19020</name>
</gene>
<dbReference type="SMART" id="SM01359">
    <property type="entry name" value="A2M_N_2"/>
    <property type="match status" value="1"/>
</dbReference>
<dbReference type="CDD" id="cd02891">
    <property type="entry name" value="A2M_like"/>
    <property type="match status" value="1"/>
</dbReference>
<evidence type="ECO:0000313" key="6">
    <source>
        <dbReference type="Proteomes" id="UP000480684"/>
    </source>
</evidence>
<dbReference type="PANTHER" id="PTHR40094">
    <property type="entry name" value="ALPHA-2-MACROGLOBULIN HOMOLOG"/>
    <property type="match status" value="1"/>
</dbReference>
<dbReference type="RefSeq" id="WP_163683024.1">
    <property type="nucleotide sequence ID" value="NZ_JAAIYP010000047.1"/>
</dbReference>
<dbReference type="Pfam" id="PF21142">
    <property type="entry name" value="A2M_bMG2"/>
    <property type="match status" value="1"/>
</dbReference>
<reference evidence="5 6" key="1">
    <citation type="submission" date="2020-02" db="EMBL/GenBank/DDBJ databases">
        <authorList>
            <person name="Dziuba M."/>
            <person name="Kuznetsov B."/>
            <person name="Mardanov A."/>
            <person name="Ravin N."/>
            <person name="Grouzdev D."/>
        </authorList>
    </citation>
    <scope>NUCLEOTIDE SEQUENCE [LARGE SCALE GENOMIC DNA]</scope>
    <source>
        <strain evidence="5 6">SpK</strain>
    </source>
</reference>
<dbReference type="Proteomes" id="UP000480684">
    <property type="component" value="Unassembled WGS sequence"/>
</dbReference>
<dbReference type="PANTHER" id="PTHR40094:SF1">
    <property type="entry name" value="UBIQUITIN DOMAIN-CONTAINING PROTEIN"/>
    <property type="match status" value="1"/>
</dbReference>
<dbReference type="SUPFAM" id="SSF48239">
    <property type="entry name" value="Terpenoid cyclases/Protein prenyltransferases"/>
    <property type="match status" value="1"/>
</dbReference>
<comment type="similarity">
    <text evidence="1">Belongs to the protease inhibitor I39 (alpha-2-macroglobulin) family. Bacterial alpha-2-macroglobulin subfamily.</text>
</comment>
<dbReference type="InterPro" id="IPR049120">
    <property type="entry name" value="A2M_bMG2"/>
</dbReference>
<name>A0A7C9UXB2_9PROT</name>
<feature type="domain" description="Alpha-2-macroglobulin" evidence="4">
    <location>
        <begin position="967"/>
        <end position="1056"/>
    </location>
</feature>
<dbReference type="Pfam" id="PF11974">
    <property type="entry name" value="bMG3"/>
    <property type="match status" value="1"/>
</dbReference>
<feature type="region of interest" description="Disordered" evidence="2">
    <location>
        <begin position="38"/>
        <end position="72"/>
    </location>
</feature>
<dbReference type="SMART" id="SM01419">
    <property type="entry name" value="Thiol-ester_cl"/>
    <property type="match status" value="1"/>
</dbReference>
<evidence type="ECO:0000313" key="5">
    <source>
        <dbReference type="EMBL" id="NFV82206.1"/>
    </source>
</evidence>
<dbReference type="InterPro" id="IPR002890">
    <property type="entry name" value="MG2"/>
</dbReference>
<proteinExistence type="inferred from homology"/>
<dbReference type="InterPro" id="IPR047565">
    <property type="entry name" value="Alpha-macroglob_thiol-ester_cl"/>
</dbReference>
<protein>
    <submittedName>
        <fullName evidence="5">Alpha-2-macroglobulin family protein</fullName>
    </submittedName>
</protein>
<comment type="caution">
    <text evidence="5">The sequence shown here is derived from an EMBL/GenBank/DDBJ whole genome shotgun (WGS) entry which is preliminary data.</text>
</comment>
<dbReference type="InterPro" id="IPR051802">
    <property type="entry name" value="YfhM-like"/>
</dbReference>
<dbReference type="SMART" id="SM01360">
    <property type="entry name" value="A2M"/>
    <property type="match status" value="1"/>
</dbReference>
<evidence type="ECO:0000259" key="4">
    <source>
        <dbReference type="SMART" id="SM01360"/>
    </source>
</evidence>
<dbReference type="InterPro" id="IPR026284">
    <property type="entry name" value="A2MG_proteobact"/>
</dbReference>
<feature type="domain" description="Alpha-2-macroglobulin bait region" evidence="3">
    <location>
        <begin position="768"/>
        <end position="910"/>
    </location>
</feature>
<dbReference type="Pfam" id="PF17972">
    <property type="entry name" value="bMG5"/>
    <property type="match status" value="1"/>
</dbReference>
<keyword evidence="6" id="KW-1185">Reference proteome</keyword>